<name>A0ABD3R909_9LAMI</name>
<gene>
    <name evidence="5" type="ORF">ACJIZ3_000124</name>
</gene>
<dbReference type="AlphaFoldDB" id="A0ABD3R909"/>
<proteinExistence type="predicted"/>
<dbReference type="PANTHER" id="PTHR10775:SF185">
    <property type="entry name" value="OS08G0208400 PROTEIN"/>
    <property type="match status" value="1"/>
</dbReference>
<sequence>MDKSWMKLDDYTSDDYANGVRSFIRFALENSRDNNKMLCPCRNCLNLKSYPTSLVKLHLLSNGIDVGYIKWLHHGETSDIPLEQDNNHGDIDETFEEEEMLEDLRNEHLNGTPDLIPDEEMDKFEKLLEDTQRGLYPGCSKTLLSFLVKLLHIKVLNRMTNKCYDMIVALFKEYLPDGNIVPPSFYESRKVLKGIGLGYELIHACKNDCVLFRNEHENLENCPVCNESRWKVNNAKRKKIPHKILRYFPLKPRLQRLYMSRKTASDMRWHKDGKFESDDTMIHPADSEVWKDFDKQYPWFGQDPRSIRLGFATDGFNPFGNMSNSYSIWPVILTVYNLPPWLCMKEPYLMLSLLIPGPRSPGKDIDVYLRPLMEELLELWEVGVMTRDAKTGECFRLHAAILWTINDLPALGDISGHRTKGYCACPRCSMNTPSQRLRSKICYIDHRRYLPRTHSYRKSLKFNGKTEHRSKPKEFTITEILEQLKEVEHVKLGKHSGNNNKRKRLPQQSCWTKKSIFFELPYWSKIKLRHNLDVMHIEKNICDNIIGTILDIDGKSKDTEKARLDLEDMGIRSELHLKASTGVKANKEGKVKLLKPRAIYTLSQKERQGFCEFLKGVKFPDGYAANISRRVNIKDGKITGLKSHDCHVLLQRLLPIGMRGYLHKDVLTAISELSSFFRQLCSRTLKLSVLDDLEKKIPVILCKLEMIFPPAFFDVMVHLSVHLAQEAKLGGPVHYRWMYPFERCLGSLKGMVRNRARPEGSIAEAYIVKECLSFCSMYLHGIETKYNRVERNHDGDEHPNTTISVFKTKVRIIGETRYTPMTREKHSAMHWFVLNNCPEIEPYLKEHEDELKQENVIGWETRQKKEFASWFRDRIQRLRQIGSSEASDELFALASGPDFHMSSCSGCIVEGVKYLISERDNRRLTQNSGVCTESTHKGKMMKFYGVLEDVVELSYVDNYRCVLFGCKWFDLDRHKPVKIDDDFTTINVSKLWYQSEPYVLANQVNQVFYVNDTKLGGNWKVVQSSQHRYLFDPSLLQSNVGEEHDENDAYQQDDCACIQVEDNNREMGPIVRNDEAPLEVEIAENLISPGTNNYNEGEDEGEECDEGDDTWVEYFSSDDEEPSQAYVDSDLEY</sequence>
<dbReference type="InterPro" id="IPR004242">
    <property type="entry name" value="Transposase_21"/>
</dbReference>
<feature type="domain" description="DUF4216" evidence="2">
    <location>
        <begin position="951"/>
        <end position="1022"/>
    </location>
</feature>
<dbReference type="InterPro" id="IPR025452">
    <property type="entry name" value="DUF4218"/>
</dbReference>
<feature type="domain" description="DUF4218" evidence="3">
    <location>
        <begin position="680"/>
        <end position="792"/>
    </location>
</feature>
<evidence type="ECO:0000313" key="5">
    <source>
        <dbReference type="EMBL" id="KAL3809485.1"/>
    </source>
</evidence>
<evidence type="ECO:0000259" key="2">
    <source>
        <dbReference type="Pfam" id="PF13952"/>
    </source>
</evidence>
<feature type="compositionally biased region" description="Acidic residues" evidence="1">
    <location>
        <begin position="1096"/>
        <end position="1108"/>
    </location>
</feature>
<dbReference type="InterPro" id="IPR025312">
    <property type="entry name" value="DUF4216"/>
</dbReference>
<keyword evidence="6" id="KW-1185">Reference proteome</keyword>
<comment type="caution">
    <text evidence="5">The sequence shown here is derived from an EMBL/GenBank/DDBJ whole genome shotgun (WGS) entry which is preliminary data.</text>
</comment>
<feature type="region of interest" description="Disordered" evidence="1">
    <location>
        <begin position="1088"/>
        <end position="1108"/>
    </location>
</feature>
<feature type="domain" description="Transposase-associated" evidence="4">
    <location>
        <begin position="3"/>
        <end position="76"/>
    </location>
</feature>
<dbReference type="Pfam" id="PF13960">
    <property type="entry name" value="DUF4218"/>
    <property type="match status" value="1"/>
</dbReference>
<evidence type="ECO:0000259" key="3">
    <source>
        <dbReference type="Pfam" id="PF13960"/>
    </source>
</evidence>
<evidence type="ECO:0000259" key="4">
    <source>
        <dbReference type="Pfam" id="PF13963"/>
    </source>
</evidence>
<evidence type="ECO:0000256" key="1">
    <source>
        <dbReference type="SAM" id="MobiDB-lite"/>
    </source>
</evidence>
<dbReference type="InterPro" id="IPR029480">
    <property type="entry name" value="Transpos_assoc"/>
</dbReference>
<reference evidence="5 6" key="1">
    <citation type="submission" date="2024-12" db="EMBL/GenBank/DDBJ databases">
        <title>The unique morphological basis and parallel evolutionary history of personate flowers in Penstemon.</title>
        <authorList>
            <person name="Depatie T.H."/>
            <person name="Wessinger C.A."/>
        </authorList>
    </citation>
    <scope>NUCLEOTIDE SEQUENCE [LARGE SCALE GENOMIC DNA]</scope>
    <source>
        <strain evidence="5">WTNN_2</strain>
        <tissue evidence="5">Leaf</tissue>
    </source>
</reference>
<evidence type="ECO:0008006" key="7">
    <source>
        <dbReference type="Google" id="ProtNLM"/>
    </source>
</evidence>
<dbReference type="Pfam" id="PF13963">
    <property type="entry name" value="Transpos_assoc"/>
    <property type="match status" value="1"/>
</dbReference>
<dbReference type="Pfam" id="PF02992">
    <property type="entry name" value="Transposase_21"/>
    <property type="match status" value="1"/>
</dbReference>
<dbReference type="Pfam" id="PF13952">
    <property type="entry name" value="DUF4216"/>
    <property type="match status" value="1"/>
</dbReference>
<protein>
    <recommendedName>
        <fullName evidence="7">Transposase</fullName>
    </recommendedName>
</protein>
<dbReference type="EMBL" id="JBJXBP010000172">
    <property type="protein sequence ID" value="KAL3809485.1"/>
    <property type="molecule type" value="Genomic_DNA"/>
</dbReference>
<dbReference type="Proteomes" id="UP001634393">
    <property type="component" value="Unassembled WGS sequence"/>
</dbReference>
<evidence type="ECO:0000313" key="6">
    <source>
        <dbReference type="Proteomes" id="UP001634393"/>
    </source>
</evidence>
<organism evidence="5 6">
    <name type="scientific">Penstemon smallii</name>
    <dbReference type="NCBI Taxonomy" id="265156"/>
    <lineage>
        <taxon>Eukaryota</taxon>
        <taxon>Viridiplantae</taxon>
        <taxon>Streptophyta</taxon>
        <taxon>Embryophyta</taxon>
        <taxon>Tracheophyta</taxon>
        <taxon>Spermatophyta</taxon>
        <taxon>Magnoliopsida</taxon>
        <taxon>eudicotyledons</taxon>
        <taxon>Gunneridae</taxon>
        <taxon>Pentapetalae</taxon>
        <taxon>asterids</taxon>
        <taxon>lamiids</taxon>
        <taxon>Lamiales</taxon>
        <taxon>Plantaginaceae</taxon>
        <taxon>Cheloneae</taxon>
        <taxon>Penstemon</taxon>
    </lineage>
</organism>
<dbReference type="PANTHER" id="PTHR10775">
    <property type="entry name" value="OS08G0208400 PROTEIN"/>
    <property type="match status" value="1"/>
</dbReference>
<accession>A0ABD3R909</accession>